<comment type="caution">
    <text evidence="1">The sequence shown here is derived from an EMBL/GenBank/DDBJ whole genome shotgun (WGS) entry which is preliminary data.</text>
</comment>
<evidence type="ECO:0000313" key="2">
    <source>
        <dbReference type="Proteomes" id="UP000005291"/>
    </source>
</evidence>
<accession>I4HRH3</accession>
<sequence>MSLAGRFFGKRKIARAGNSPNIGRLRILPKKPLEATMLTLKRERDLLGNSLAPHVDLSFQVIGEALPADHGYALYAALTHRKEELHTLQGLSIQTIAGIPDKKGKIYLSDRSRLWIRLPYDQIPMIYDLAGKSLTIGAHGIRLGIPQIYSLRPATQLKSRIVVIKGYQEPTAFIEAVSRQLETLEIKGRTVIPFSTQGEIERKTIKIKRFTVVGFTLAIFDLSEEDSIKLQIHGLGGKRRMGCGVFVPLGRIY</sequence>
<gene>
    <name evidence="1" type="ORF">MICAG_2500011</name>
</gene>
<dbReference type="EMBL" id="CAIN01000169">
    <property type="protein sequence ID" value="CCI24647.1"/>
    <property type="molecule type" value="Genomic_DNA"/>
</dbReference>
<reference evidence="1 2" key="1">
    <citation type="submission" date="2012-04" db="EMBL/GenBank/DDBJ databases">
        <authorList>
            <person name="Genoscope - CEA"/>
        </authorList>
    </citation>
    <scope>NUCLEOTIDE SEQUENCE [LARGE SCALE GENOMIC DNA]</scope>
    <source>
        <strain evidence="1 2">9808</strain>
    </source>
</reference>
<dbReference type="Pfam" id="PF09559">
    <property type="entry name" value="Cas6"/>
    <property type="match status" value="1"/>
</dbReference>
<name>I4HRH3_MICAE</name>
<dbReference type="NCBIfam" id="TIGR02807">
    <property type="entry name" value="cas6_cmx6"/>
    <property type="match status" value="1"/>
</dbReference>
<dbReference type="InterPro" id="IPR014174">
    <property type="entry name" value="CRISPR-assoc_prot_Cas6/Cmx6"/>
</dbReference>
<dbReference type="HOGENOM" id="CLU_096068_0_0_3"/>
<dbReference type="Proteomes" id="UP000005291">
    <property type="component" value="Unassembled WGS sequence"/>
</dbReference>
<dbReference type="AlphaFoldDB" id="I4HRH3"/>
<protein>
    <submittedName>
        <fullName evidence="1">CRISPR-associated protein, Cas6-related</fullName>
    </submittedName>
</protein>
<organism evidence="1 2">
    <name type="scientific">Microcystis aeruginosa PCC 9808</name>
    <dbReference type="NCBI Taxonomy" id="1160284"/>
    <lineage>
        <taxon>Bacteria</taxon>
        <taxon>Bacillati</taxon>
        <taxon>Cyanobacteriota</taxon>
        <taxon>Cyanophyceae</taxon>
        <taxon>Oscillatoriophycideae</taxon>
        <taxon>Chroococcales</taxon>
        <taxon>Microcystaceae</taxon>
        <taxon>Microcystis</taxon>
    </lineage>
</organism>
<proteinExistence type="predicted"/>
<evidence type="ECO:0000313" key="1">
    <source>
        <dbReference type="EMBL" id="CCI24647.1"/>
    </source>
</evidence>